<comment type="caution">
    <text evidence="1">The sequence shown here is derived from an EMBL/GenBank/DDBJ whole genome shotgun (WGS) entry which is preliminary data.</text>
</comment>
<feature type="non-terminal residue" evidence="1">
    <location>
        <position position="49"/>
    </location>
</feature>
<gene>
    <name evidence="1" type="ORF">LCGC14_1997090</name>
</gene>
<reference evidence="1" key="1">
    <citation type="journal article" date="2015" name="Nature">
        <title>Complex archaea that bridge the gap between prokaryotes and eukaryotes.</title>
        <authorList>
            <person name="Spang A."/>
            <person name="Saw J.H."/>
            <person name="Jorgensen S.L."/>
            <person name="Zaremba-Niedzwiedzka K."/>
            <person name="Martijn J."/>
            <person name="Lind A.E."/>
            <person name="van Eijk R."/>
            <person name="Schleper C."/>
            <person name="Guy L."/>
            <person name="Ettema T.J."/>
        </authorList>
    </citation>
    <scope>NUCLEOTIDE SEQUENCE</scope>
</reference>
<organism evidence="1">
    <name type="scientific">marine sediment metagenome</name>
    <dbReference type="NCBI Taxonomy" id="412755"/>
    <lineage>
        <taxon>unclassified sequences</taxon>
        <taxon>metagenomes</taxon>
        <taxon>ecological metagenomes</taxon>
    </lineage>
</organism>
<protein>
    <submittedName>
        <fullName evidence="1">Uncharacterized protein</fullName>
    </submittedName>
</protein>
<dbReference type="EMBL" id="LAZR01022634">
    <property type="protein sequence ID" value="KKL81203.1"/>
    <property type="molecule type" value="Genomic_DNA"/>
</dbReference>
<sequence>MIRRKSGRLFEQARNEILKPGGALADVLPCDSEEQGFAEVVQSASALPG</sequence>
<accession>A0A0F9F4I3</accession>
<dbReference type="AlphaFoldDB" id="A0A0F9F4I3"/>
<evidence type="ECO:0000313" key="1">
    <source>
        <dbReference type="EMBL" id="KKL81203.1"/>
    </source>
</evidence>
<name>A0A0F9F4I3_9ZZZZ</name>
<proteinExistence type="predicted"/>